<evidence type="ECO:0000256" key="1">
    <source>
        <dbReference type="ARBA" id="ARBA00010692"/>
    </source>
</evidence>
<dbReference type="Pfam" id="PF02632">
    <property type="entry name" value="BioY"/>
    <property type="match status" value="1"/>
</dbReference>
<keyword evidence="2" id="KW-1003">Cell membrane</keyword>
<keyword evidence="3" id="KW-1133">Transmembrane helix</keyword>
<evidence type="ECO:0000313" key="5">
    <source>
        <dbReference type="Proteomes" id="UP000032076"/>
    </source>
</evidence>
<feature type="transmembrane region" description="Helical" evidence="3">
    <location>
        <begin position="112"/>
        <end position="134"/>
    </location>
</feature>
<feature type="transmembrane region" description="Helical" evidence="3">
    <location>
        <begin position="57"/>
        <end position="76"/>
    </location>
</feature>
<dbReference type="PANTHER" id="PTHR34295:SF1">
    <property type="entry name" value="BIOTIN TRANSPORTER BIOY"/>
    <property type="match status" value="1"/>
</dbReference>
<dbReference type="EMBL" id="JXLU01000080">
    <property type="protein sequence ID" value="KIO72857.1"/>
    <property type="molecule type" value="Genomic_DNA"/>
</dbReference>
<reference evidence="4 5" key="1">
    <citation type="submission" date="2015-01" db="EMBL/GenBank/DDBJ databases">
        <title>Draft Genome Sequences of Four Bacillus thermoamylovorans Strains, Isolated From Food Products.</title>
        <authorList>
            <person name="Krawcyk A.O."/>
            <person name="Berendsen E.M."/>
            <person name="Eijlander R.T."/>
            <person name="de Jong A."/>
            <person name="Wells-Bennik M."/>
            <person name="Kuipers O.P."/>
        </authorList>
    </citation>
    <scope>NUCLEOTIDE SEQUENCE [LARGE SCALE GENOMIC DNA]</scope>
    <source>
        <strain evidence="4 5">B4167</strain>
    </source>
</reference>
<sequence length="201" mass="21435">MQAQHNRLKMMIIVALFASMIGILAQVTIPLPIIPITGQTLAIGLAATILGSKFGTYAVILYCLMGAIGIPVYSNLSSGVSVLFGPTGGFIVGFIPTAFITGYILEKTSFRIMTAMIANTVGMFVTLAFGTAWYKISADVSWTVAFTTAFVPFIVVGLVKAYLASLIGITVRKQLIHAKLLPTGTPKQKHDTTIESTTTIQ</sequence>
<dbReference type="PANTHER" id="PTHR34295">
    <property type="entry name" value="BIOTIN TRANSPORTER BIOY"/>
    <property type="match status" value="1"/>
</dbReference>
<feature type="transmembrane region" description="Helical" evidence="3">
    <location>
        <begin position="82"/>
        <end position="105"/>
    </location>
</feature>
<dbReference type="GO" id="GO:0005886">
    <property type="term" value="C:plasma membrane"/>
    <property type="evidence" value="ECO:0007669"/>
    <property type="project" value="UniProtKB-SubCell"/>
</dbReference>
<organism evidence="4 5">
    <name type="scientific">Caldibacillus thermoamylovorans</name>
    <dbReference type="NCBI Taxonomy" id="35841"/>
    <lineage>
        <taxon>Bacteria</taxon>
        <taxon>Bacillati</taxon>
        <taxon>Bacillota</taxon>
        <taxon>Bacilli</taxon>
        <taxon>Bacillales</taxon>
        <taxon>Bacillaceae</taxon>
        <taxon>Caldibacillus</taxon>
    </lineage>
</organism>
<dbReference type="PIRSF" id="PIRSF016661">
    <property type="entry name" value="BioY"/>
    <property type="match status" value="1"/>
</dbReference>
<accession>A0ABD4A6N1</accession>
<comment type="caution">
    <text evidence="4">The sequence shown here is derived from an EMBL/GenBank/DDBJ whole genome shotgun (WGS) entry which is preliminary data.</text>
</comment>
<dbReference type="Gene3D" id="1.10.1760.20">
    <property type="match status" value="1"/>
</dbReference>
<keyword evidence="3" id="KW-0812">Transmembrane</keyword>
<comment type="subcellular location">
    <subcellularLocation>
        <location evidence="2">Cell membrane</location>
        <topology evidence="2">Multi-pass membrane protein</topology>
    </subcellularLocation>
</comment>
<dbReference type="InterPro" id="IPR003784">
    <property type="entry name" value="BioY"/>
</dbReference>
<name>A0ABD4A6N1_9BACI</name>
<dbReference type="AlphaFoldDB" id="A0ABD4A6N1"/>
<keyword evidence="2" id="KW-0813">Transport</keyword>
<feature type="transmembrane region" description="Helical" evidence="3">
    <location>
        <begin position="7"/>
        <end position="27"/>
    </location>
</feature>
<dbReference type="Proteomes" id="UP000032076">
    <property type="component" value="Unassembled WGS sequence"/>
</dbReference>
<evidence type="ECO:0000256" key="2">
    <source>
        <dbReference type="PIRNR" id="PIRNR016661"/>
    </source>
</evidence>
<dbReference type="KEGG" id="bthv:CQJ30_10455"/>
<dbReference type="GO" id="GO:0015225">
    <property type="term" value="F:biotin transmembrane transporter activity"/>
    <property type="evidence" value="ECO:0007669"/>
    <property type="project" value="UniProtKB-UniRule"/>
</dbReference>
<evidence type="ECO:0000256" key="3">
    <source>
        <dbReference type="SAM" id="Phobius"/>
    </source>
</evidence>
<comment type="similarity">
    <text evidence="1 2">Belongs to the BioY family.</text>
</comment>
<dbReference type="RefSeq" id="WP_043988580.1">
    <property type="nucleotide sequence ID" value="NZ_CP023704.1"/>
</dbReference>
<gene>
    <name evidence="4" type="ORF">B4167_2633</name>
</gene>
<feature type="transmembrane region" description="Helical" evidence="3">
    <location>
        <begin position="140"/>
        <end position="163"/>
    </location>
</feature>
<protein>
    <recommendedName>
        <fullName evidence="2">Biotin transporter</fullName>
    </recommendedName>
</protein>
<keyword evidence="2 3" id="KW-0472">Membrane</keyword>
<evidence type="ECO:0000313" key="4">
    <source>
        <dbReference type="EMBL" id="KIO72857.1"/>
    </source>
</evidence>
<proteinExistence type="inferred from homology"/>